<dbReference type="AlphaFoldDB" id="A0A327M4W0"/>
<sequence length="327" mass="33864">MSPAPARRRALLAASAALAVAGSRPARAQPWRPAHAVTILVPFGAGSGTDAITRILAQRLEPVWGQPVVVENRAGANGMLAAVACARSAPDGHTLLMTTNTPHAANPALMKRLDYDPIGDFTAISRTGNYNFWLVVPEASPHRSLAALLAAAKARPGAISYATGNATGIVASGAIAAQAGVEMTHVPYRSTPPAITDVVAGRVDCMVVDVSSSLGQVKAGALRVLGVTTKARSRLLPDIPTLDETGLPGFDVAAWAGLLGPARLPPAVLASINADLRAVWDRPETVQRLGEIGFDAMSSTPAEFAGFIRDEIAKWGAMARAAGIEPE</sequence>
<comment type="similarity">
    <text evidence="1">Belongs to the UPF0065 (bug) family.</text>
</comment>
<proteinExistence type="inferred from homology"/>
<dbReference type="SUPFAM" id="SSF53850">
    <property type="entry name" value="Periplasmic binding protein-like II"/>
    <property type="match status" value="1"/>
</dbReference>
<evidence type="ECO:0000313" key="4">
    <source>
        <dbReference type="Proteomes" id="UP000249065"/>
    </source>
</evidence>
<dbReference type="Proteomes" id="UP000249065">
    <property type="component" value="Unassembled WGS sequence"/>
</dbReference>
<dbReference type="PANTHER" id="PTHR42928:SF5">
    <property type="entry name" value="BLR1237 PROTEIN"/>
    <property type="match status" value="1"/>
</dbReference>
<organism evidence="3 4">
    <name type="scientific">Roseicella frigidaeris</name>
    <dbReference type="NCBI Taxonomy" id="2230885"/>
    <lineage>
        <taxon>Bacteria</taxon>
        <taxon>Pseudomonadati</taxon>
        <taxon>Pseudomonadota</taxon>
        <taxon>Alphaproteobacteria</taxon>
        <taxon>Acetobacterales</taxon>
        <taxon>Roseomonadaceae</taxon>
        <taxon>Roseicella</taxon>
    </lineage>
</organism>
<comment type="caution">
    <text evidence="3">The sequence shown here is derived from an EMBL/GenBank/DDBJ whole genome shotgun (WGS) entry which is preliminary data.</text>
</comment>
<dbReference type="Gene3D" id="3.40.190.10">
    <property type="entry name" value="Periplasmic binding protein-like II"/>
    <property type="match status" value="1"/>
</dbReference>
<keyword evidence="2" id="KW-0732">Signal</keyword>
<dbReference type="Gene3D" id="3.40.190.150">
    <property type="entry name" value="Bordetella uptake gene, domain 1"/>
    <property type="match status" value="1"/>
</dbReference>
<evidence type="ECO:0000313" key="3">
    <source>
        <dbReference type="EMBL" id="RAI58301.1"/>
    </source>
</evidence>
<accession>A0A327M4W0</accession>
<evidence type="ECO:0000256" key="2">
    <source>
        <dbReference type="SAM" id="SignalP"/>
    </source>
</evidence>
<dbReference type="InterPro" id="IPR042100">
    <property type="entry name" value="Bug_dom1"/>
</dbReference>
<evidence type="ECO:0000256" key="1">
    <source>
        <dbReference type="ARBA" id="ARBA00006987"/>
    </source>
</evidence>
<dbReference type="EMBL" id="QLIX01000010">
    <property type="protein sequence ID" value="RAI58301.1"/>
    <property type="molecule type" value="Genomic_DNA"/>
</dbReference>
<dbReference type="Pfam" id="PF03401">
    <property type="entry name" value="TctC"/>
    <property type="match status" value="1"/>
</dbReference>
<dbReference type="OrthoDB" id="8443386at2"/>
<reference evidence="4" key="1">
    <citation type="submission" date="2018-06" db="EMBL/GenBank/DDBJ databases">
        <authorList>
            <person name="Khan S.A."/>
        </authorList>
    </citation>
    <scope>NUCLEOTIDE SEQUENCE [LARGE SCALE GENOMIC DNA]</scope>
    <source>
        <strain evidence="4">DB-1506</strain>
    </source>
</reference>
<dbReference type="InterPro" id="IPR006311">
    <property type="entry name" value="TAT_signal"/>
</dbReference>
<dbReference type="PANTHER" id="PTHR42928">
    <property type="entry name" value="TRICARBOXYLATE-BINDING PROTEIN"/>
    <property type="match status" value="1"/>
</dbReference>
<dbReference type="InterPro" id="IPR005064">
    <property type="entry name" value="BUG"/>
</dbReference>
<dbReference type="PROSITE" id="PS51318">
    <property type="entry name" value="TAT"/>
    <property type="match status" value="1"/>
</dbReference>
<gene>
    <name evidence="3" type="ORF">DOO78_14920</name>
</gene>
<dbReference type="RefSeq" id="WP_111470641.1">
    <property type="nucleotide sequence ID" value="NZ_QLIX01000010.1"/>
</dbReference>
<keyword evidence="4" id="KW-1185">Reference proteome</keyword>
<feature type="chain" id="PRO_5016370601" evidence="2">
    <location>
        <begin position="29"/>
        <end position="327"/>
    </location>
</feature>
<protein>
    <submittedName>
        <fullName evidence="3">Tripartite tricarboxylate transporter substrate binding protein</fullName>
    </submittedName>
</protein>
<dbReference type="PIRSF" id="PIRSF017082">
    <property type="entry name" value="YflP"/>
    <property type="match status" value="1"/>
</dbReference>
<feature type="signal peptide" evidence="2">
    <location>
        <begin position="1"/>
        <end position="28"/>
    </location>
</feature>
<name>A0A327M4W0_9PROT</name>